<dbReference type="InterPro" id="IPR058608">
    <property type="entry name" value="NrnB_C"/>
</dbReference>
<reference evidence="2 3" key="1">
    <citation type="submission" date="2015-12" db="EMBL/GenBank/DDBJ databases">
        <title>Genome sequence of Aneurinibacillus soli.</title>
        <authorList>
            <person name="Lee J.S."/>
            <person name="Lee K.C."/>
            <person name="Kim K.K."/>
            <person name="Lee B.W."/>
        </authorList>
    </citation>
    <scope>NUCLEOTIDE SEQUENCE [LARGE SCALE GENOMIC DNA]</scope>
    <source>
        <strain evidence="2 3">CB4</strain>
    </source>
</reference>
<dbReference type="KEGG" id="asoc:CB4_02824"/>
<dbReference type="GO" id="GO:0016787">
    <property type="term" value="F:hydrolase activity"/>
    <property type="evidence" value="ECO:0007669"/>
    <property type="project" value="UniProtKB-KW"/>
</dbReference>
<dbReference type="RefSeq" id="WP_110546215.1">
    <property type="nucleotide sequence ID" value="NZ_AP017312.1"/>
</dbReference>
<dbReference type="Gene3D" id="3.10.310.30">
    <property type="match status" value="1"/>
</dbReference>
<feature type="domain" description="Oligoribonuclease NrnB C-terminal" evidence="1">
    <location>
        <begin position="323"/>
        <end position="389"/>
    </location>
</feature>
<dbReference type="OrthoDB" id="2035301at2"/>
<dbReference type="EMBL" id="AP017312">
    <property type="protein sequence ID" value="BAU28649.1"/>
    <property type="molecule type" value="Genomic_DNA"/>
</dbReference>
<keyword evidence="2" id="KW-0378">Hydrolase</keyword>
<organism evidence="2 3">
    <name type="scientific">Aneurinibacillus soli</name>
    <dbReference type="NCBI Taxonomy" id="1500254"/>
    <lineage>
        <taxon>Bacteria</taxon>
        <taxon>Bacillati</taxon>
        <taxon>Bacillota</taxon>
        <taxon>Bacilli</taxon>
        <taxon>Bacillales</taxon>
        <taxon>Paenibacillaceae</taxon>
        <taxon>Aneurinibacillus group</taxon>
        <taxon>Aneurinibacillus</taxon>
    </lineage>
</organism>
<evidence type="ECO:0000313" key="3">
    <source>
        <dbReference type="Proteomes" id="UP000217696"/>
    </source>
</evidence>
<dbReference type="InterPro" id="IPR038763">
    <property type="entry name" value="DHH_sf"/>
</dbReference>
<gene>
    <name evidence="2" type="primary">nrnB_2</name>
    <name evidence="2" type="ORF">CB4_02824</name>
</gene>
<dbReference type="PANTHER" id="PTHR42146">
    <property type="entry name" value="3',5'-CYCLIC-NUCLEOTIDE PHOSPHODIESTERASE"/>
    <property type="match status" value="1"/>
</dbReference>
<dbReference type="EC" id="3.1.-.-" evidence="2"/>
<evidence type="ECO:0000259" key="1">
    <source>
        <dbReference type="Pfam" id="PF26386"/>
    </source>
</evidence>
<sequence length="423" mass="48858">MYRLYSHNDLDGVGCGIIAKIAFGENVEIRYNSVAGLDFQVERFLEKGRKEDCLFITDLSVNEQNEQRLDEHVKKGGKVRLIDHHKTALHFNRYDWGLVQVEYEDGRLASATSLFYEYLTQHKLIETSETLSEFVELVRQYDTWEWDRNENTKAKRLNDLFFMISIDEFEERMIQKIAVGGPFSFDEFEQKILDMEDSKIERYIRRKRREMVQTFIGDHCAGIVHAESYHSELGNELGKDNTHLDYIAIINVGGKKISLRTIHDDMDVSAVAQQFGGGGHAKASGCSLTEEAYQLYVAGPFHIEPMRADAFKNVHNCKGSRHGSLYENRQEDTFFIYPLGEDKWVIEENGTKRSKPFSSFEEAERFVKRNHAAWLVRDEVFIAYLKEHTLLMKAVPTEQDDEGSAFILSVYNGYEGESVTLPH</sequence>
<dbReference type="PANTHER" id="PTHR42146:SF1">
    <property type="entry name" value="OLIGORIBONUCLEASE NRNB"/>
    <property type="match status" value="1"/>
</dbReference>
<keyword evidence="3" id="KW-1185">Reference proteome</keyword>
<dbReference type="InterPro" id="IPR052968">
    <property type="entry name" value="Nucleotide_metab_enz"/>
</dbReference>
<name>A0A0U4WJ99_9BACL</name>
<dbReference type="Proteomes" id="UP000217696">
    <property type="component" value="Chromosome"/>
</dbReference>
<evidence type="ECO:0000313" key="2">
    <source>
        <dbReference type="EMBL" id="BAU28649.1"/>
    </source>
</evidence>
<dbReference type="SUPFAM" id="SSF64182">
    <property type="entry name" value="DHH phosphoesterases"/>
    <property type="match status" value="1"/>
</dbReference>
<dbReference type="Pfam" id="PF26386">
    <property type="entry name" value="NrnB_C"/>
    <property type="match status" value="1"/>
</dbReference>
<dbReference type="AlphaFoldDB" id="A0A0U4WJ99"/>
<accession>A0A0U4WJ99</accession>
<proteinExistence type="predicted"/>
<protein>
    <submittedName>
        <fullName evidence="2">Oligoribonuclease NrnB</fullName>
        <ecNumber evidence="2">3.1.-.-</ecNumber>
    </submittedName>
</protein>